<name>A0A124P8T4_9BURK</name>
<dbReference type="Pfam" id="PF13302">
    <property type="entry name" value="Acetyltransf_3"/>
    <property type="match status" value="1"/>
</dbReference>
<dbReference type="SUPFAM" id="SSF55729">
    <property type="entry name" value="Acyl-CoA N-acyltransferases (Nat)"/>
    <property type="match status" value="1"/>
</dbReference>
<proteinExistence type="predicted"/>
<dbReference type="GO" id="GO:1990189">
    <property type="term" value="F:protein N-terminal-serine acetyltransferase activity"/>
    <property type="evidence" value="ECO:0007669"/>
    <property type="project" value="TreeGrafter"/>
</dbReference>
<dbReference type="InterPro" id="IPR000182">
    <property type="entry name" value="GNAT_dom"/>
</dbReference>
<dbReference type="EMBL" id="LOWA01000034">
    <property type="protein sequence ID" value="KVE26363.1"/>
    <property type="molecule type" value="Genomic_DNA"/>
</dbReference>
<dbReference type="PROSITE" id="PS51186">
    <property type="entry name" value="GNAT"/>
    <property type="match status" value="1"/>
</dbReference>
<dbReference type="PANTHER" id="PTHR43441">
    <property type="entry name" value="RIBOSOMAL-PROTEIN-SERINE ACETYLTRANSFERASE"/>
    <property type="match status" value="1"/>
</dbReference>
<feature type="domain" description="N-acetyltransferase" evidence="1">
    <location>
        <begin position="19"/>
        <end position="185"/>
    </location>
</feature>
<sequence length="191" mass="21521">MTMQPLLIDLEDRLDTERLILRCVKPGDGPKINEALCDSLDSLRQFPASLPWALEEPSLERSEIYCREGFANFIARRDFRFLILLRDTEMLAGCCGLHQPNWSVPSIEIGWWGNTRHQGHGYISEAVAALVQFAFARLGMRRVSAFVDDLNLKSARVCERAGLTLEGVLRNERADPDGTLRNTRVYAAISG</sequence>
<evidence type="ECO:0000313" key="2">
    <source>
        <dbReference type="EMBL" id="KVE26363.1"/>
    </source>
</evidence>
<comment type="caution">
    <text evidence="2">The sequence shown here is derived from an EMBL/GenBank/DDBJ whole genome shotgun (WGS) entry which is preliminary data.</text>
</comment>
<gene>
    <name evidence="2" type="ORF">WS67_15940</name>
</gene>
<evidence type="ECO:0000259" key="1">
    <source>
        <dbReference type="PROSITE" id="PS51186"/>
    </source>
</evidence>
<evidence type="ECO:0000313" key="3">
    <source>
        <dbReference type="Proteomes" id="UP000062788"/>
    </source>
</evidence>
<dbReference type="GO" id="GO:0008999">
    <property type="term" value="F:protein-N-terminal-alanine acetyltransferase activity"/>
    <property type="evidence" value="ECO:0007669"/>
    <property type="project" value="TreeGrafter"/>
</dbReference>
<dbReference type="Gene3D" id="3.40.630.30">
    <property type="match status" value="1"/>
</dbReference>
<organism evidence="2 3">
    <name type="scientific">Burkholderia singularis</name>
    <dbReference type="NCBI Taxonomy" id="1503053"/>
    <lineage>
        <taxon>Bacteria</taxon>
        <taxon>Pseudomonadati</taxon>
        <taxon>Pseudomonadota</taxon>
        <taxon>Betaproteobacteria</taxon>
        <taxon>Burkholderiales</taxon>
        <taxon>Burkholderiaceae</taxon>
        <taxon>Burkholderia</taxon>
        <taxon>pseudomallei group</taxon>
    </lineage>
</organism>
<dbReference type="InterPro" id="IPR051908">
    <property type="entry name" value="Ribosomal_N-acetyltransferase"/>
</dbReference>
<reference evidence="2 3" key="1">
    <citation type="submission" date="2015-11" db="EMBL/GenBank/DDBJ databases">
        <title>Expanding the genomic diversity of Burkholderia species for the development of highly accurate diagnostics.</title>
        <authorList>
            <person name="Sahl J."/>
            <person name="Keim P."/>
            <person name="Wagner D."/>
        </authorList>
    </citation>
    <scope>NUCLEOTIDE SEQUENCE [LARGE SCALE GENOMIC DNA]</scope>
    <source>
        <strain evidence="2 3">TSV85</strain>
    </source>
</reference>
<dbReference type="GO" id="GO:0005737">
    <property type="term" value="C:cytoplasm"/>
    <property type="evidence" value="ECO:0007669"/>
    <property type="project" value="TreeGrafter"/>
</dbReference>
<keyword evidence="3" id="KW-1185">Reference proteome</keyword>
<dbReference type="Proteomes" id="UP000062788">
    <property type="component" value="Unassembled WGS sequence"/>
</dbReference>
<accession>A0A124P8T4</accession>
<protein>
    <recommendedName>
        <fullName evidence="1">N-acetyltransferase domain-containing protein</fullName>
    </recommendedName>
</protein>
<dbReference type="AlphaFoldDB" id="A0A124P8T4"/>
<dbReference type="OrthoDB" id="5191051at2"/>
<dbReference type="InterPro" id="IPR016181">
    <property type="entry name" value="Acyl_CoA_acyltransferase"/>
</dbReference>
<dbReference type="PANTHER" id="PTHR43441:SF3">
    <property type="entry name" value="ACETYLTRANSFERASE"/>
    <property type="match status" value="1"/>
</dbReference>